<evidence type="ECO:0000313" key="3">
    <source>
        <dbReference type="Proteomes" id="UP001515480"/>
    </source>
</evidence>
<dbReference type="AlphaFoldDB" id="A0AB34IF17"/>
<gene>
    <name evidence="2" type="ORF">AB1Y20_013930</name>
</gene>
<protein>
    <submittedName>
        <fullName evidence="2">Uncharacterized protein</fullName>
    </submittedName>
</protein>
<feature type="transmembrane region" description="Helical" evidence="1">
    <location>
        <begin position="125"/>
        <end position="148"/>
    </location>
</feature>
<keyword evidence="1" id="KW-0812">Transmembrane</keyword>
<keyword evidence="3" id="KW-1185">Reference proteome</keyword>
<evidence type="ECO:0000256" key="1">
    <source>
        <dbReference type="SAM" id="Phobius"/>
    </source>
</evidence>
<evidence type="ECO:0000313" key="2">
    <source>
        <dbReference type="EMBL" id="KAL1498615.1"/>
    </source>
</evidence>
<keyword evidence="1" id="KW-0472">Membrane</keyword>
<dbReference type="Proteomes" id="UP001515480">
    <property type="component" value="Unassembled WGS sequence"/>
</dbReference>
<dbReference type="EMBL" id="JBGBPQ010000027">
    <property type="protein sequence ID" value="KAL1498615.1"/>
    <property type="molecule type" value="Genomic_DNA"/>
</dbReference>
<keyword evidence="1" id="KW-1133">Transmembrane helix</keyword>
<reference evidence="2 3" key="1">
    <citation type="journal article" date="2024" name="Science">
        <title>Giant polyketide synthase enzymes in the biosynthesis of giant marine polyether toxins.</title>
        <authorList>
            <person name="Fallon T.R."/>
            <person name="Shende V.V."/>
            <person name="Wierzbicki I.H."/>
            <person name="Pendleton A.L."/>
            <person name="Watervoot N.F."/>
            <person name="Auber R.P."/>
            <person name="Gonzalez D.J."/>
            <person name="Wisecaver J.H."/>
            <person name="Moore B.S."/>
        </authorList>
    </citation>
    <scope>NUCLEOTIDE SEQUENCE [LARGE SCALE GENOMIC DNA]</scope>
    <source>
        <strain evidence="2 3">12B1</strain>
    </source>
</reference>
<accession>A0AB34IF17</accession>
<proteinExistence type="predicted"/>
<comment type="caution">
    <text evidence="2">The sequence shown here is derived from an EMBL/GenBank/DDBJ whole genome shotgun (WGS) entry which is preliminary data.</text>
</comment>
<sequence>MQWYERSDMPRPPSARVQAPISLISPNGQLCIGLSASTTHGAPHAADTHPAGGMASVQLLYPITAHTAPRWWLRGVLLMDVALLVYIAETSWREYDATRIAVLALVSLAADAFGACACELRRPELLGLFAVIVGVQFLGSVLVLLTTVQLLRSALLPVLALAALELRWAAVPAWFSSGRARGAAFAW</sequence>
<feature type="transmembrane region" description="Helical" evidence="1">
    <location>
        <begin position="71"/>
        <end position="88"/>
    </location>
</feature>
<feature type="transmembrane region" description="Helical" evidence="1">
    <location>
        <begin position="100"/>
        <end position="118"/>
    </location>
</feature>
<name>A0AB34IF17_PRYPA</name>
<organism evidence="2 3">
    <name type="scientific">Prymnesium parvum</name>
    <name type="common">Toxic golden alga</name>
    <dbReference type="NCBI Taxonomy" id="97485"/>
    <lineage>
        <taxon>Eukaryota</taxon>
        <taxon>Haptista</taxon>
        <taxon>Haptophyta</taxon>
        <taxon>Prymnesiophyceae</taxon>
        <taxon>Prymnesiales</taxon>
        <taxon>Prymnesiaceae</taxon>
        <taxon>Prymnesium</taxon>
    </lineage>
</organism>